<protein>
    <recommendedName>
        <fullName evidence="1">Bacterial bifunctional deaminase-reductase C-terminal domain-containing protein</fullName>
    </recommendedName>
</protein>
<sequence>MSLDKIPFQAEEIQIRQIFRSGELDSYSHTPVPSEKIRTVYGSELTFPEPLEDRPYIFSSFVTSIDGKLAYADKPSAFYVAGKNMMAGGGKDTDFWILNALRGTCDAAIIGGNSMKTDADYAMYCMDDEIESARSAAGLPKIPLNIVMTLDARDVPLDHALLKSREIPCMMVTSPNGLAYIKENFKGEYLVAVQEDGEKVLKEKMSKAGSGVLPILVTGEGSFPDSPVTMQILKRIGIDRLLIESPGYGHFLVKKRLMDEFFLNLSAVYIGGGDTMTLGKADKGFSAESHPHAKILSIHMYNEYFAYFRYRFHYDFMD</sequence>
<reference evidence="2" key="1">
    <citation type="submission" date="2023-10" db="EMBL/GenBank/DDBJ databases">
        <title>Genome sequence of Blautia coccoides DSM 935.</title>
        <authorList>
            <person name="Boeer T."/>
            <person name="Bengelsdorf F.R."/>
            <person name="Daniel R."/>
            <person name="Poehlein A."/>
        </authorList>
    </citation>
    <scope>NUCLEOTIDE SEQUENCE [LARGE SCALE GENOMIC DNA]</scope>
    <source>
        <strain evidence="2">DSM 935</strain>
    </source>
</reference>
<evidence type="ECO:0000259" key="1">
    <source>
        <dbReference type="Pfam" id="PF01872"/>
    </source>
</evidence>
<proteinExistence type="predicted"/>
<feature type="domain" description="Bacterial bifunctional deaminase-reductase C-terminal" evidence="1">
    <location>
        <begin position="55"/>
        <end position="279"/>
    </location>
</feature>
<dbReference type="Proteomes" id="UP001325248">
    <property type="component" value="Chromosome"/>
</dbReference>
<keyword evidence="3" id="KW-1185">Reference proteome</keyword>
<evidence type="ECO:0000313" key="3">
    <source>
        <dbReference type="Proteomes" id="UP001325248"/>
    </source>
</evidence>
<dbReference type="SUPFAM" id="SSF53597">
    <property type="entry name" value="Dihydrofolate reductase-like"/>
    <property type="match status" value="1"/>
</dbReference>
<evidence type="ECO:0000313" key="2">
    <source>
        <dbReference type="EMBL" id="WPX74896.1"/>
    </source>
</evidence>
<dbReference type="Gene3D" id="3.40.430.10">
    <property type="entry name" value="Dihydrofolate Reductase, subunit A"/>
    <property type="match status" value="1"/>
</dbReference>
<dbReference type="Pfam" id="PF01872">
    <property type="entry name" value="RibD_C"/>
    <property type="match status" value="1"/>
</dbReference>
<gene>
    <name evidence="2" type="ORF">BLCOC_32530</name>
</gene>
<dbReference type="InterPro" id="IPR024072">
    <property type="entry name" value="DHFR-like_dom_sf"/>
</dbReference>
<name>A0ABZ0UFZ2_9FIRM</name>
<dbReference type="InterPro" id="IPR002734">
    <property type="entry name" value="RibDG_C"/>
</dbReference>
<organism evidence="2 3">
    <name type="scientific">Blautia producta</name>
    <dbReference type="NCBI Taxonomy" id="33035"/>
    <lineage>
        <taxon>Bacteria</taxon>
        <taxon>Bacillati</taxon>
        <taxon>Bacillota</taxon>
        <taxon>Clostridia</taxon>
        <taxon>Lachnospirales</taxon>
        <taxon>Lachnospiraceae</taxon>
        <taxon>Blautia</taxon>
    </lineage>
</organism>
<dbReference type="EMBL" id="CP136422">
    <property type="protein sequence ID" value="WPX74896.1"/>
    <property type="molecule type" value="Genomic_DNA"/>
</dbReference>
<accession>A0ABZ0UFZ2</accession>